<proteinExistence type="predicted"/>
<dbReference type="Proteomes" id="UP000030184">
    <property type="component" value="Unassembled WGS sequence"/>
</dbReference>
<gene>
    <name evidence="1" type="ORF">JCM19538_2976</name>
</gene>
<sequence length="126" mass="14709">MCLVCNNSSDQVFEILSEIGHQNENTTVVNNKRKKSNTASVKAGARYLYNHNNLKYVGYIVGLNTFEILEELKAFIEYYKPIIEFNQREMANQKIRQTYYQSLFCVSKSLKKINLETTLRLVDSKR</sequence>
<keyword evidence="2" id="KW-1185">Reference proteome</keyword>
<name>A0A098LQK6_9FLAO</name>
<protein>
    <submittedName>
        <fullName evidence="1">Uncharacterized protein</fullName>
    </submittedName>
</protein>
<dbReference type="EMBL" id="BBNY01000003">
    <property type="protein sequence ID" value="GAL88463.1"/>
    <property type="molecule type" value="Genomic_DNA"/>
</dbReference>
<evidence type="ECO:0000313" key="2">
    <source>
        <dbReference type="Proteomes" id="UP000030184"/>
    </source>
</evidence>
<dbReference type="AlphaFoldDB" id="A0A098LQK6"/>
<accession>A0A098LQK6</accession>
<organism evidence="1 2">
    <name type="scientific">Jejuia pallidilutea</name>
    <dbReference type="NCBI Taxonomy" id="504487"/>
    <lineage>
        <taxon>Bacteria</taxon>
        <taxon>Pseudomonadati</taxon>
        <taxon>Bacteroidota</taxon>
        <taxon>Flavobacteriia</taxon>
        <taxon>Flavobacteriales</taxon>
        <taxon>Flavobacteriaceae</taxon>
        <taxon>Jejuia</taxon>
    </lineage>
</organism>
<evidence type="ECO:0000313" key="1">
    <source>
        <dbReference type="EMBL" id="GAL88463.1"/>
    </source>
</evidence>
<reference evidence="2" key="1">
    <citation type="journal article" date="2014" name="Genome Announc.">
        <title>Draft Genome Sequence of Marine Flavobacterium Jejuia pallidilutea Strain 11shimoA1 and Pigmentation Mutants.</title>
        <authorList>
            <person name="Takatani N."/>
            <person name="Nakanishi M."/>
            <person name="Meirelles P."/>
            <person name="Mino S."/>
            <person name="Suda W."/>
            <person name="Oshima K."/>
            <person name="Hattori M."/>
            <person name="Ohkuma M."/>
            <person name="Hosokawa M."/>
            <person name="Miyashita K."/>
            <person name="Thompson F.L."/>
            <person name="Niwa A."/>
            <person name="Sawabe T."/>
            <person name="Sawabe T."/>
        </authorList>
    </citation>
    <scope>NUCLEOTIDE SEQUENCE [LARGE SCALE GENOMIC DNA]</scope>
    <source>
        <strain evidence="2">JCM 19538</strain>
    </source>
</reference>
<comment type="caution">
    <text evidence="1">The sequence shown here is derived from an EMBL/GenBank/DDBJ whole genome shotgun (WGS) entry which is preliminary data.</text>
</comment>